<protein>
    <submittedName>
        <fullName evidence="2">Uncharacterized protein</fullName>
    </submittedName>
</protein>
<feature type="transmembrane region" description="Helical" evidence="1">
    <location>
        <begin position="44"/>
        <end position="62"/>
    </location>
</feature>
<dbReference type="AlphaFoldDB" id="A0A3A8K9I1"/>
<reference evidence="3" key="1">
    <citation type="submission" date="2018-09" db="EMBL/GenBank/DDBJ databases">
        <authorList>
            <person name="Livingstone P.G."/>
            <person name="Whitworth D.E."/>
        </authorList>
    </citation>
    <scope>NUCLEOTIDE SEQUENCE [LARGE SCALE GENOMIC DNA]</scope>
    <source>
        <strain evidence="3">CA043D</strain>
    </source>
</reference>
<keyword evidence="1" id="KW-1133">Transmembrane helix</keyword>
<sequence length="122" mass="13618">MKVASPPLVVRAAMVVSALVWVYQLFILLPSPLSWYLADLLRGMLHGFALGVIGLGVVSLFSRRETLLRWRWTWGGWFIVAVGWFPITMLVSAVIGYSPVFLVLWGVGLPLLLLAERRAPAR</sequence>
<gene>
    <name evidence="2" type="ORF">D7X32_22285</name>
</gene>
<feature type="transmembrane region" description="Helical" evidence="1">
    <location>
        <begin position="97"/>
        <end position="115"/>
    </location>
</feature>
<organism evidence="2 3">
    <name type="scientific">Corallococcus carmarthensis</name>
    <dbReference type="NCBI Taxonomy" id="2316728"/>
    <lineage>
        <taxon>Bacteria</taxon>
        <taxon>Pseudomonadati</taxon>
        <taxon>Myxococcota</taxon>
        <taxon>Myxococcia</taxon>
        <taxon>Myxococcales</taxon>
        <taxon>Cystobacterineae</taxon>
        <taxon>Myxococcaceae</taxon>
        <taxon>Corallococcus</taxon>
    </lineage>
</organism>
<name>A0A3A8K9I1_9BACT</name>
<proteinExistence type="predicted"/>
<evidence type="ECO:0000256" key="1">
    <source>
        <dbReference type="SAM" id="Phobius"/>
    </source>
</evidence>
<comment type="caution">
    <text evidence="2">The sequence shown here is derived from an EMBL/GenBank/DDBJ whole genome shotgun (WGS) entry which is preliminary data.</text>
</comment>
<keyword evidence="1" id="KW-0812">Transmembrane</keyword>
<keyword evidence="1" id="KW-0472">Membrane</keyword>
<dbReference type="Proteomes" id="UP000268313">
    <property type="component" value="Unassembled WGS sequence"/>
</dbReference>
<keyword evidence="3" id="KW-1185">Reference proteome</keyword>
<feature type="transmembrane region" description="Helical" evidence="1">
    <location>
        <begin position="74"/>
        <end position="91"/>
    </location>
</feature>
<evidence type="ECO:0000313" key="3">
    <source>
        <dbReference type="Proteomes" id="UP000268313"/>
    </source>
</evidence>
<feature type="transmembrane region" description="Helical" evidence="1">
    <location>
        <begin position="12"/>
        <end position="38"/>
    </location>
</feature>
<dbReference type="EMBL" id="RAWE01000085">
    <property type="protein sequence ID" value="RKH00821.1"/>
    <property type="molecule type" value="Genomic_DNA"/>
</dbReference>
<evidence type="ECO:0000313" key="2">
    <source>
        <dbReference type="EMBL" id="RKH00821.1"/>
    </source>
</evidence>
<accession>A0A3A8K9I1</accession>